<dbReference type="GO" id="GO:0005886">
    <property type="term" value="C:plasma membrane"/>
    <property type="evidence" value="ECO:0007669"/>
    <property type="project" value="UniProtKB-SubCell"/>
</dbReference>
<reference evidence="8" key="1">
    <citation type="journal article" date="2014" name="Genome Biol. Evol.">
        <title>Pangenome evidence for extensive interdomain horizontal transfer affecting lineage core and shell genes in uncultured planktonic thaumarchaeota and euryarchaeota.</title>
        <authorList>
            <person name="Deschamps P."/>
            <person name="Zivanovic Y."/>
            <person name="Moreira D."/>
            <person name="Rodriguez-Valera F."/>
            <person name="Lopez-Garcia P."/>
        </authorList>
    </citation>
    <scope>NUCLEOTIDE SEQUENCE</scope>
</reference>
<evidence type="ECO:0000256" key="3">
    <source>
        <dbReference type="ARBA" id="ARBA00022692"/>
    </source>
</evidence>
<evidence type="ECO:0000256" key="2">
    <source>
        <dbReference type="ARBA" id="ARBA00022475"/>
    </source>
</evidence>
<evidence type="ECO:0000256" key="1">
    <source>
        <dbReference type="ARBA" id="ARBA00004651"/>
    </source>
</evidence>
<feature type="transmembrane region" description="Helical" evidence="6">
    <location>
        <begin position="292"/>
        <end position="312"/>
    </location>
</feature>
<evidence type="ECO:0000259" key="7">
    <source>
        <dbReference type="PROSITE" id="PS50156"/>
    </source>
</evidence>
<dbReference type="PANTHER" id="PTHR33406">
    <property type="entry name" value="MEMBRANE PROTEIN MJ1562-RELATED"/>
    <property type="match status" value="1"/>
</dbReference>
<evidence type="ECO:0000313" key="8">
    <source>
        <dbReference type="EMBL" id="AIF08700.1"/>
    </source>
</evidence>
<comment type="subcellular location">
    <subcellularLocation>
        <location evidence="1">Cell membrane</location>
        <topology evidence="1">Multi-pass membrane protein</topology>
    </subcellularLocation>
</comment>
<dbReference type="PANTHER" id="PTHR33406:SF13">
    <property type="entry name" value="MEMBRANE PROTEIN YDFJ"/>
    <property type="match status" value="1"/>
</dbReference>
<dbReference type="AlphaFoldDB" id="A0A075H0N0"/>
<feature type="transmembrane region" description="Helical" evidence="6">
    <location>
        <begin position="359"/>
        <end position="379"/>
    </location>
</feature>
<feature type="transmembrane region" description="Helical" evidence="6">
    <location>
        <begin position="719"/>
        <end position="740"/>
    </location>
</feature>
<feature type="transmembrane region" description="Helical" evidence="6">
    <location>
        <begin position="21"/>
        <end position="40"/>
    </location>
</feature>
<dbReference type="Pfam" id="PF03176">
    <property type="entry name" value="MMPL"/>
    <property type="match status" value="2"/>
</dbReference>
<dbReference type="InterPro" id="IPR050545">
    <property type="entry name" value="Mycobact_MmpL"/>
</dbReference>
<feature type="transmembrane region" description="Helical" evidence="6">
    <location>
        <begin position="819"/>
        <end position="844"/>
    </location>
</feature>
<dbReference type="SUPFAM" id="SSF82866">
    <property type="entry name" value="Multidrug efflux transporter AcrB transmembrane domain"/>
    <property type="match status" value="2"/>
</dbReference>
<dbReference type="Gene3D" id="1.20.1640.10">
    <property type="entry name" value="Multidrug efflux transporter AcrB transmembrane domain"/>
    <property type="match status" value="2"/>
</dbReference>
<feature type="transmembrane region" description="Helical" evidence="6">
    <location>
        <begin position="450"/>
        <end position="468"/>
    </location>
</feature>
<protein>
    <submittedName>
        <fullName evidence="8">Patched family protein</fullName>
    </submittedName>
</protein>
<feature type="transmembrane region" description="Helical" evidence="6">
    <location>
        <begin position="266"/>
        <end position="285"/>
    </location>
</feature>
<evidence type="ECO:0000256" key="4">
    <source>
        <dbReference type="ARBA" id="ARBA00022989"/>
    </source>
</evidence>
<evidence type="ECO:0000256" key="5">
    <source>
        <dbReference type="ARBA" id="ARBA00023136"/>
    </source>
</evidence>
<keyword evidence="2" id="KW-1003">Cell membrane</keyword>
<dbReference type="EMBL" id="KF900839">
    <property type="protein sequence ID" value="AIF08700.1"/>
    <property type="molecule type" value="Genomic_DNA"/>
</dbReference>
<keyword evidence="3 6" id="KW-0812">Transmembrane</keyword>
<accession>A0A075H0N0</accession>
<feature type="transmembrane region" description="Helical" evidence="6">
    <location>
        <begin position="318"/>
        <end position="338"/>
    </location>
</feature>
<dbReference type="InterPro" id="IPR004869">
    <property type="entry name" value="MMPL_dom"/>
</dbReference>
<feature type="transmembrane region" description="Helical" evidence="6">
    <location>
        <begin position="695"/>
        <end position="712"/>
    </location>
</feature>
<feature type="transmembrane region" description="Helical" evidence="6">
    <location>
        <begin position="746"/>
        <end position="767"/>
    </location>
</feature>
<sequence>MQDGDAGSRASTIAAVLERGSVAILFTAVVVTVLFGMFLFPLPSFQTDLEAFAPEGPNDAAEERIEVEFGDERRPLFIHVERTDGSNILSIDALQEQQRDLNIILEWSEQRGHLVEEVIAAPDIIQRGLDESTTGENLQSATSWEQLLNDTVEEGTTCVDGAAADDLAALASFGRDALLHKDLAFQSTTCAWLDDNRSSGNPTPTASSTLWVFYLNPNLEDAVRQEMVNLIRNEFITLENNGNLSYGLISNDVLSYDINEGTVDNLIWLIGGALAVVIIILAIAFRSVQGVIFPLVALSMALVWTYGGLAAFRSNFSVLHVAVAPVVLGLGIDYSIHLQRAFDRFRSKGYSSAESWGRAIDVLVMPISLAVVTTVAAFISNVVSPLPPVQVFGIALAFGVICAFITSTLVVGAMHVLVEKSSKPKATKEGWERLQRMAKEVVITQRRTQVFALIFVVMLTIGSVVIAVSKLETEFDLSDFLAEDMEVMEVREDLFSSYSATGWRPIYIFMEPLEGEQTIVDDADFIEALNQMNTRIALAPHVITPSAVGDGDPMVESIHAVLHDAIEQDPALGTSSGLRVVGNDLVTDGYQTGGAAAALLQLTSNYSTGDLLTGATWSDRVAKVIAFDEQNSILYLRIEVMVQASSNSESVAAAEGLQSAVTHSTGPYGVAAQMFVTGDSVKVNTVLEGLKTSQLESTIISLVVSTLVLLALTRRIGPAIIVVTPVAVAAVWVVGAMAVLNMNWNVLTVMVTALTIGLGIDYSIHVWQRFESMKNGKDAWESIKEMHSTTGVALVLSALTTICGFLVLCLSPMPVIQDFGIVTALTVFFSLILALGLMPILLAADTAIEENGN</sequence>
<feature type="domain" description="SSD" evidence="7">
    <location>
        <begin position="326"/>
        <end position="417"/>
    </location>
</feature>
<keyword evidence="4 6" id="KW-1133">Transmembrane helix</keyword>
<feature type="transmembrane region" description="Helical" evidence="6">
    <location>
        <begin position="391"/>
        <end position="418"/>
    </location>
</feature>
<evidence type="ECO:0000256" key="6">
    <source>
        <dbReference type="SAM" id="Phobius"/>
    </source>
</evidence>
<feature type="domain" description="SSD" evidence="7">
    <location>
        <begin position="719"/>
        <end position="844"/>
    </location>
</feature>
<feature type="transmembrane region" description="Helical" evidence="6">
    <location>
        <begin position="788"/>
        <end position="813"/>
    </location>
</feature>
<dbReference type="InterPro" id="IPR000731">
    <property type="entry name" value="SSD"/>
</dbReference>
<keyword evidence="5 6" id="KW-0472">Membrane</keyword>
<proteinExistence type="predicted"/>
<organism evidence="8">
    <name type="scientific">uncultured marine group II/III euryarchaeote KM3_31_G10</name>
    <dbReference type="NCBI Taxonomy" id="1456433"/>
    <lineage>
        <taxon>Archaea</taxon>
        <taxon>Methanobacteriati</taxon>
        <taxon>Methanobacteriota</taxon>
        <taxon>environmental samples</taxon>
    </lineage>
</organism>
<dbReference type="PROSITE" id="PS50156">
    <property type="entry name" value="SSD"/>
    <property type="match status" value="2"/>
</dbReference>
<name>A0A075H0N0_9EURY</name>